<evidence type="ECO:0000313" key="3">
    <source>
        <dbReference type="Proteomes" id="UP000256964"/>
    </source>
</evidence>
<name>A0A371DHW5_9APHY</name>
<evidence type="ECO:0000256" key="1">
    <source>
        <dbReference type="SAM" id="MobiDB-lite"/>
    </source>
</evidence>
<dbReference type="Proteomes" id="UP000256964">
    <property type="component" value="Unassembled WGS sequence"/>
</dbReference>
<reference evidence="2 3" key="1">
    <citation type="journal article" date="2018" name="Biotechnol. Biofuels">
        <title>Integrative visual omics of the white-rot fungus Polyporus brumalis exposes the biotechnological potential of its oxidative enzymes for delignifying raw plant biomass.</title>
        <authorList>
            <person name="Miyauchi S."/>
            <person name="Rancon A."/>
            <person name="Drula E."/>
            <person name="Hage H."/>
            <person name="Chaduli D."/>
            <person name="Favel A."/>
            <person name="Grisel S."/>
            <person name="Henrissat B."/>
            <person name="Herpoel-Gimbert I."/>
            <person name="Ruiz-Duenas F.J."/>
            <person name="Chevret D."/>
            <person name="Hainaut M."/>
            <person name="Lin J."/>
            <person name="Wang M."/>
            <person name="Pangilinan J."/>
            <person name="Lipzen A."/>
            <person name="Lesage-Meessen L."/>
            <person name="Navarro D."/>
            <person name="Riley R."/>
            <person name="Grigoriev I.V."/>
            <person name="Zhou S."/>
            <person name="Raouche S."/>
            <person name="Rosso M.N."/>
        </authorList>
    </citation>
    <scope>NUCLEOTIDE SEQUENCE [LARGE SCALE GENOMIC DNA]</scope>
    <source>
        <strain evidence="2 3">BRFM 1820</strain>
    </source>
</reference>
<dbReference type="EMBL" id="KZ857391">
    <property type="protein sequence ID" value="RDX52119.1"/>
    <property type="molecule type" value="Genomic_DNA"/>
</dbReference>
<organism evidence="2 3">
    <name type="scientific">Lentinus brumalis</name>
    <dbReference type="NCBI Taxonomy" id="2498619"/>
    <lineage>
        <taxon>Eukaryota</taxon>
        <taxon>Fungi</taxon>
        <taxon>Dikarya</taxon>
        <taxon>Basidiomycota</taxon>
        <taxon>Agaricomycotina</taxon>
        <taxon>Agaricomycetes</taxon>
        <taxon>Polyporales</taxon>
        <taxon>Polyporaceae</taxon>
        <taxon>Lentinus</taxon>
    </lineage>
</organism>
<dbReference type="AlphaFoldDB" id="A0A371DHW5"/>
<feature type="compositionally biased region" description="Polar residues" evidence="1">
    <location>
        <begin position="144"/>
        <end position="155"/>
    </location>
</feature>
<feature type="region of interest" description="Disordered" evidence="1">
    <location>
        <begin position="97"/>
        <end position="155"/>
    </location>
</feature>
<keyword evidence="3" id="KW-1185">Reference proteome</keyword>
<accession>A0A371DHW5</accession>
<feature type="compositionally biased region" description="Polar residues" evidence="1">
    <location>
        <begin position="117"/>
        <end position="128"/>
    </location>
</feature>
<protein>
    <submittedName>
        <fullName evidence="2">Uncharacterized protein</fullName>
    </submittedName>
</protein>
<evidence type="ECO:0000313" key="2">
    <source>
        <dbReference type="EMBL" id="RDX52119.1"/>
    </source>
</evidence>
<sequence length="243" mass="26457">MLQGVEASSGDLQVPDIIRNINASLALLLEQSRLAYRPGTSVDDSSRWEWHLEHRLARTEDVLVARLNVLEEELAGLKNMLTQPGLNGGYATRDVQYARRSPSSTPPCPSRVRPGASTGSQTATHVTISSSPPPRARKRPRLSTSPPTTFINSPPSVFSGDPLPDVTHQCHSPEALPHSHVEVSGGALADDSVISAAPAQVLRKELDSSTVSSWYNSFRLWRPSPGRDRHVESSIRSCGERDT</sequence>
<gene>
    <name evidence="2" type="ORF">OH76DRAFT_1480753</name>
</gene>
<proteinExistence type="predicted"/>